<keyword evidence="2" id="KW-1185">Reference proteome</keyword>
<accession>A0A1M5HEB3</accession>
<reference evidence="2" key="1">
    <citation type="submission" date="2016-11" db="EMBL/GenBank/DDBJ databases">
        <authorList>
            <person name="Varghese N."/>
            <person name="Submissions S."/>
        </authorList>
    </citation>
    <scope>NUCLEOTIDE SEQUENCE [LARGE SCALE GENOMIC DNA]</scope>
    <source>
        <strain evidence="2">DSM 27370</strain>
    </source>
</reference>
<proteinExistence type="predicted"/>
<dbReference type="STRING" id="1346286.SAMN05444362_11640"/>
<evidence type="ECO:0000313" key="2">
    <source>
        <dbReference type="Proteomes" id="UP000184480"/>
    </source>
</evidence>
<sequence>MTNIELYINNRLCDIRNAENLGIRLNRVLINPVELNTKDAQYSYSVTIPSSATNDAIFGFANVEETKDKFNHDHSALLYVDSILVFDGRFRLSEIDTDGNYKGNLLIPAKKTIKEILGDTKMNELKTNWKIKFNEMVASLNYWNTKEGTPECIFPYVLYGLLPKVPKDSSGNYSDKTLWDDTVRLGIEDFPPSINCMQTITKIFESLKDDKGKPVGIGGTAFDDPRLTNLYMSYSNPTDYVQDWNWGDLGKVHIKGNYQSIRN</sequence>
<dbReference type="OrthoDB" id="993780at2"/>
<organism evidence="1 2">
    <name type="scientific">Dysgonomonas macrotermitis</name>
    <dbReference type="NCBI Taxonomy" id="1346286"/>
    <lineage>
        <taxon>Bacteria</taxon>
        <taxon>Pseudomonadati</taxon>
        <taxon>Bacteroidota</taxon>
        <taxon>Bacteroidia</taxon>
        <taxon>Bacteroidales</taxon>
        <taxon>Dysgonomonadaceae</taxon>
        <taxon>Dysgonomonas</taxon>
    </lineage>
</organism>
<gene>
    <name evidence="1" type="ORF">SAMN05444362_11640</name>
</gene>
<dbReference type="AlphaFoldDB" id="A0A1M5HEB3"/>
<dbReference type="Proteomes" id="UP000184480">
    <property type="component" value="Unassembled WGS sequence"/>
</dbReference>
<protein>
    <submittedName>
        <fullName evidence="1">Uncharacterized protein</fullName>
    </submittedName>
</protein>
<dbReference type="RefSeq" id="WP_062182968.1">
    <property type="nucleotide sequence ID" value="NZ_BBXL01000019.1"/>
</dbReference>
<evidence type="ECO:0000313" key="1">
    <source>
        <dbReference type="EMBL" id="SHG14261.1"/>
    </source>
</evidence>
<dbReference type="EMBL" id="FQUC01000016">
    <property type="protein sequence ID" value="SHG14261.1"/>
    <property type="molecule type" value="Genomic_DNA"/>
</dbReference>
<name>A0A1M5HEB3_9BACT</name>